<dbReference type="PANTHER" id="PTHR46268">
    <property type="entry name" value="STRESS RESPONSE PROTEIN NHAX"/>
    <property type="match status" value="1"/>
</dbReference>
<dbReference type="KEGG" id="care:LT85_3795"/>
<dbReference type="InterPro" id="IPR014729">
    <property type="entry name" value="Rossmann-like_a/b/a_fold"/>
</dbReference>
<evidence type="ECO:0000256" key="1">
    <source>
        <dbReference type="ARBA" id="ARBA00008791"/>
    </source>
</evidence>
<dbReference type="CDD" id="cd00293">
    <property type="entry name" value="USP-like"/>
    <property type="match status" value="1"/>
</dbReference>
<reference evidence="4" key="1">
    <citation type="journal article" date="2014" name="Soil Biol. Biochem.">
        <title>Structure and function of bacterial communities in ageing soils: Insights from the Mendocino ecological staircase.</title>
        <authorList>
            <person name="Uroz S."/>
            <person name="Tech J.J."/>
            <person name="Sawaya N.A."/>
            <person name="Frey-Klett P."/>
            <person name="Leveau J.H.J."/>
        </authorList>
    </citation>
    <scope>NUCLEOTIDE SEQUENCE [LARGE SCALE GENOMIC DNA]</scope>
    <source>
        <strain evidence="4">Cal35</strain>
    </source>
</reference>
<feature type="domain" description="UspA" evidence="2">
    <location>
        <begin position="1"/>
        <end position="139"/>
    </location>
</feature>
<name>A0A0A1FDX2_9BURK</name>
<dbReference type="AlphaFoldDB" id="A0A0A1FDX2"/>
<dbReference type="InterPro" id="IPR006016">
    <property type="entry name" value="UspA"/>
</dbReference>
<accession>A0A0A1FDX2</accession>
<sequence>MYRKILVAYNGSPESRSALQECIQLRPPASTEIHLLAVIHFSPHGMAGGYAPEIACTTRTQWMRQELEEGQALMVAAGLNPVTHLEIGEPVDVISTLADQLKIGLVIVGHSRRKTLAMRWWRGDTDALLVERLNCSILVALHV</sequence>
<dbReference type="Pfam" id="PF00582">
    <property type="entry name" value="Usp"/>
    <property type="match status" value="1"/>
</dbReference>
<dbReference type="EMBL" id="CP009962">
    <property type="protein sequence ID" value="AIY42953.1"/>
    <property type="molecule type" value="Genomic_DNA"/>
</dbReference>
<organism evidence="3 4">
    <name type="scientific">Collimonas arenae</name>
    <dbReference type="NCBI Taxonomy" id="279058"/>
    <lineage>
        <taxon>Bacteria</taxon>
        <taxon>Pseudomonadati</taxon>
        <taxon>Pseudomonadota</taxon>
        <taxon>Betaproteobacteria</taxon>
        <taxon>Burkholderiales</taxon>
        <taxon>Oxalobacteraceae</taxon>
        <taxon>Collimonas</taxon>
    </lineage>
</organism>
<evidence type="ECO:0000313" key="3">
    <source>
        <dbReference type="EMBL" id="AIY42953.1"/>
    </source>
</evidence>
<dbReference type="PANTHER" id="PTHR46268:SF15">
    <property type="entry name" value="UNIVERSAL STRESS PROTEIN HP_0031"/>
    <property type="match status" value="1"/>
</dbReference>
<dbReference type="HOGENOM" id="CLU_049301_16_6_4"/>
<comment type="similarity">
    <text evidence="1">Belongs to the universal stress protein A family.</text>
</comment>
<dbReference type="OrthoDB" id="8564780at2"/>
<dbReference type="RefSeq" id="WP_038491919.1">
    <property type="nucleotide sequence ID" value="NZ_CP009962.1"/>
</dbReference>
<proteinExistence type="inferred from homology"/>
<dbReference type="Gene3D" id="3.40.50.620">
    <property type="entry name" value="HUPs"/>
    <property type="match status" value="1"/>
</dbReference>
<evidence type="ECO:0000313" key="4">
    <source>
        <dbReference type="Proteomes" id="UP000030302"/>
    </source>
</evidence>
<dbReference type="SUPFAM" id="SSF52402">
    <property type="entry name" value="Adenine nucleotide alpha hydrolases-like"/>
    <property type="match status" value="1"/>
</dbReference>
<evidence type="ECO:0000259" key="2">
    <source>
        <dbReference type="Pfam" id="PF00582"/>
    </source>
</evidence>
<dbReference type="STRING" id="279058.LT85_3795"/>
<gene>
    <name evidence="3" type="ORF">LT85_3795</name>
</gene>
<dbReference type="Proteomes" id="UP000030302">
    <property type="component" value="Chromosome"/>
</dbReference>
<protein>
    <submittedName>
        <fullName evidence="3">UspA domain protein</fullName>
    </submittedName>
</protein>
<keyword evidence="4" id="KW-1185">Reference proteome</keyword>